<name>A0AAN6YH22_9PEZI</name>
<sequence>MASNCRFKGTFKAPAVQQPYSPRYEPLGQDSLSTDKRTPRRFGLVPSLCRVLACIAAALSVCLLFAVYSRGSAVGSSLSATFTVKIATTTFLSTSGADRATTISKHDFIAAVLRDPVEGLVDLGPIQKKCNEIKFQEGLIWQCAPVNGGIGNVVNMVLNCVRYALEAGATTLVLSRIQIRGDNLIDLGNKDHTAEMSYLLDADYFVESWKLACPQMRALVSETDDPDYYNATTSILPKAVLSPERVKNFERRKYLIVDPTGWREAFDAWMFKYLDISGGNRSITTPPTPVRVWQNLAMYQWNRLAHAPEFANSFPRLFRQLPAARRLAASALYNLGRKMNHSSVSDNILFLPTTTEKEEEFPSNTSIVNSLGPGRLASNGFLGAHLRVAADAVAAGWPGYEAQAPLYIREAKERNLSSVYLATGSAEHRDRFWKEAALEGLVTFTKEDLLDAEEREELARMSWDQQALVDFEVLMHSAMFYGFVRSSFSWALAMRRGTLPEAAGTAVYSEGEHEYRDGLSAIVGRHENMNPEGIWT</sequence>
<keyword evidence="1" id="KW-0812">Transmembrane</keyword>
<comment type="caution">
    <text evidence="2">The sequence shown here is derived from an EMBL/GenBank/DDBJ whole genome shotgun (WGS) entry which is preliminary data.</text>
</comment>
<proteinExistence type="predicted"/>
<keyword evidence="1" id="KW-0472">Membrane</keyword>
<dbReference type="CDD" id="cd11296">
    <property type="entry name" value="O-FucT_like"/>
    <property type="match status" value="1"/>
</dbReference>
<reference evidence="2" key="2">
    <citation type="submission" date="2023-05" db="EMBL/GenBank/DDBJ databases">
        <authorList>
            <consortium name="Lawrence Berkeley National Laboratory"/>
            <person name="Steindorff A."/>
            <person name="Hensen N."/>
            <person name="Bonometti L."/>
            <person name="Westerberg I."/>
            <person name="Brannstrom I.O."/>
            <person name="Guillou S."/>
            <person name="Cros-Aarteil S."/>
            <person name="Calhoun S."/>
            <person name="Haridas S."/>
            <person name="Kuo A."/>
            <person name="Mondo S."/>
            <person name="Pangilinan J."/>
            <person name="Riley R."/>
            <person name="Labutti K."/>
            <person name="Andreopoulos B."/>
            <person name="Lipzen A."/>
            <person name="Chen C."/>
            <person name="Yanf M."/>
            <person name="Daum C."/>
            <person name="Ng V."/>
            <person name="Clum A."/>
            <person name="Ohm R."/>
            <person name="Martin F."/>
            <person name="Silar P."/>
            <person name="Natvig D."/>
            <person name="Lalanne C."/>
            <person name="Gautier V."/>
            <person name="Ament-Velasquez S.L."/>
            <person name="Kruys A."/>
            <person name="Hutchinson M.I."/>
            <person name="Powell A.J."/>
            <person name="Barry K."/>
            <person name="Miller A.N."/>
            <person name="Grigoriev I.V."/>
            <person name="Debuchy R."/>
            <person name="Gladieux P."/>
            <person name="Thoren M.H."/>
            <person name="Johannesson H."/>
        </authorList>
    </citation>
    <scope>NUCLEOTIDE SEQUENCE</scope>
    <source>
        <strain evidence="2">PSN293</strain>
    </source>
</reference>
<evidence type="ECO:0000313" key="3">
    <source>
        <dbReference type="Proteomes" id="UP001301769"/>
    </source>
</evidence>
<feature type="transmembrane region" description="Helical" evidence="1">
    <location>
        <begin position="47"/>
        <end position="68"/>
    </location>
</feature>
<evidence type="ECO:0000313" key="2">
    <source>
        <dbReference type="EMBL" id="KAK4219168.1"/>
    </source>
</evidence>
<dbReference type="EMBL" id="MU858049">
    <property type="protein sequence ID" value="KAK4219168.1"/>
    <property type="molecule type" value="Genomic_DNA"/>
</dbReference>
<reference evidence="2" key="1">
    <citation type="journal article" date="2023" name="Mol. Phylogenet. Evol.">
        <title>Genome-scale phylogeny and comparative genomics of the fungal order Sordariales.</title>
        <authorList>
            <person name="Hensen N."/>
            <person name="Bonometti L."/>
            <person name="Westerberg I."/>
            <person name="Brannstrom I.O."/>
            <person name="Guillou S."/>
            <person name="Cros-Aarteil S."/>
            <person name="Calhoun S."/>
            <person name="Haridas S."/>
            <person name="Kuo A."/>
            <person name="Mondo S."/>
            <person name="Pangilinan J."/>
            <person name="Riley R."/>
            <person name="LaButti K."/>
            <person name="Andreopoulos B."/>
            <person name="Lipzen A."/>
            <person name="Chen C."/>
            <person name="Yan M."/>
            <person name="Daum C."/>
            <person name="Ng V."/>
            <person name="Clum A."/>
            <person name="Steindorff A."/>
            <person name="Ohm R.A."/>
            <person name="Martin F."/>
            <person name="Silar P."/>
            <person name="Natvig D.O."/>
            <person name="Lalanne C."/>
            <person name="Gautier V."/>
            <person name="Ament-Velasquez S.L."/>
            <person name="Kruys A."/>
            <person name="Hutchinson M.I."/>
            <person name="Powell A.J."/>
            <person name="Barry K."/>
            <person name="Miller A.N."/>
            <person name="Grigoriev I.V."/>
            <person name="Debuchy R."/>
            <person name="Gladieux P."/>
            <person name="Hiltunen Thoren M."/>
            <person name="Johannesson H."/>
        </authorList>
    </citation>
    <scope>NUCLEOTIDE SEQUENCE</scope>
    <source>
        <strain evidence="2">PSN293</strain>
    </source>
</reference>
<dbReference type="Gene3D" id="3.40.50.11350">
    <property type="match status" value="1"/>
</dbReference>
<accession>A0AAN6YH22</accession>
<protein>
    <recommendedName>
        <fullName evidence="4">Alternative oxidase</fullName>
    </recommendedName>
</protein>
<keyword evidence="3" id="KW-1185">Reference proteome</keyword>
<dbReference type="Proteomes" id="UP001301769">
    <property type="component" value="Unassembled WGS sequence"/>
</dbReference>
<organism evidence="2 3">
    <name type="scientific">Rhypophila decipiens</name>
    <dbReference type="NCBI Taxonomy" id="261697"/>
    <lineage>
        <taxon>Eukaryota</taxon>
        <taxon>Fungi</taxon>
        <taxon>Dikarya</taxon>
        <taxon>Ascomycota</taxon>
        <taxon>Pezizomycotina</taxon>
        <taxon>Sordariomycetes</taxon>
        <taxon>Sordariomycetidae</taxon>
        <taxon>Sordariales</taxon>
        <taxon>Naviculisporaceae</taxon>
        <taxon>Rhypophila</taxon>
    </lineage>
</organism>
<evidence type="ECO:0000256" key="1">
    <source>
        <dbReference type="SAM" id="Phobius"/>
    </source>
</evidence>
<evidence type="ECO:0008006" key="4">
    <source>
        <dbReference type="Google" id="ProtNLM"/>
    </source>
</evidence>
<gene>
    <name evidence="2" type="ORF">QBC37DRAFT_478101</name>
</gene>
<keyword evidence="1" id="KW-1133">Transmembrane helix</keyword>
<dbReference type="AlphaFoldDB" id="A0AAN6YH22"/>